<dbReference type="InterPro" id="IPR011460">
    <property type="entry name" value="Lcl_C"/>
</dbReference>
<name>A0AA34XNR8_9VIBR</name>
<feature type="domain" description="Lcl C-terminal" evidence="1">
    <location>
        <begin position="401"/>
        <end position="523"/>
    </location>
</feature>
<proteinExistence type="predicted"/>
<gene>
    <name evidence="2" type="ORF">K08M4_18300</name>
</gene>
<sequence length="539" mass="57741">MKRNSSRWQLNSISVILLITLFSGCKSGHENNSKTTSTSSSSKISVSMPNTVSFSEPLSGSKTESITVSFSKALTQELTLAVTTKDVTTRSTGVFKNYDAISAQNVKVSAGATSAALPLNLIHNKLYEGNKTFHFSISINDANYTLTNKQTEVTISDSDVQPTVQFSKNLSTVVEGDSVVQKVELSGYTSKDVTLTLVQTGIATDKDFSVDIAGSSIKIPSETLSTSIKFSALADSFNEGGESVIYTIATAGNAAIDSSKNALAFYIPGQKNFNDTGYVTYFDGTAYDSVTPPASHPNQDADFGLDKTDGSEHADGAYGFRYTKIDANGNPVSSSASSWRCVKDERTGLYIENKQVAKALPTTSAIDDWVEKHKQNASANPYPWGTESSYWRSASHTYTWYDSNATTNGGYAGAPNNLLYNEGPISSQCAYPNDKSGNRYCNTSSYINALNSYAICGITDWRLPSPIEARSFIDFNVGSKPSSSIDFFPNLGSKIFTKTSSVKQNGSARCIDTATGELKLCNKNILGSAGIVAVSGGLD</sequence>
<dbReference type="Pfam" id="PF07603">
    <property type="entry name" value="Lcl_C"/>
    <property type="match status" value="1"/>
</dbReference>
<dbReference type="SUPFAM" id="SSF141072">
    <property type="entry name" value="CalX-like"/>
    <property type="match status" value="2"/>
</dbReference>
<evidence type="ECO:0000259" key="1">
    <source>
        <dbReference type="Pfam" id="PF07603"/>
    </source>
</evidence>
<dbReference type="Proteomes" id="UP000194136">
    <property type="component" value="Chromosome 1"/>
</dbReference>
<keyword evidence="3" id="KW-1185">Reference proteome</keyword>
<organism evidence="2 3">
    <name type="scientific">Vibrio syngnathi</name>
    <dbReference type="NCBI Taxonomy" id="3034029"/>
    <lineage>
        <taxon>Bacteria</taxon>
        <taxon>Pseudomonadati</taxon>
        <taxon>Pseudomonadota</taxon>
        <taxon>Gammaproteobacteria</taxon>
        <taxon>Vibrionales</taxon>
        <taxon>Vibrionaceae</taxon>
        <taxon>Vibrio</taxon>
    </lineage>
</organism>
<protein>
    <recommendedName>
        <fullName evidence="1">Lcl C-terminal domain-containing protein</fullName>
    </recommendedName>
</protein>
<evidence type="ECO:0000313" key="2">
    <source>
        <dbReference type="EMBL" id="ARP38581.1"/>
    </source>
</evidence>
<evidence type="ECO:0000313" key="3">
    <source>
        <dbReference type="Proteomes" id="UP000194136"/>
    </source>
</evidence>
<dbReference type="Gene3D" id="2.60.40.2030">
    <property type="match status" value="1"/>
</dbReference>
<dbReference type="KEGG" id="vsy:K08M4_18300"/>
<reference evidence="2 3" key="1">
    <citation type="submission" date="2016-10" db="EMBL/GenBank/DDBJ databases">
        <title>The High Quality Genome of Vibrio splendidus K08M4.</title>
        <authorList>
            <person name="Wendling C."/>
            <person name="Chibani C.M."/>
            <person name="Hertel R."/>
            <person name="Sproer C."/>
            <person name="Bunk B."/>
            <person name="Overmann J."/>
            <person name="Roth O."/>
            <person name="Liesegang H."/>
        </authorList>
    </citation>
    <scope>NUCLEOTIDE SEQUENCE [LARGE SCALE GENOMIC DNA]</scope>
    <source>
        <strain evidence="2 3">K08M4</strain>
    </source>
</reference>
<dbReference type="InterPro" id="IPR038081">
    <property type="entry name" value="CalX-like_sf"/>
</dbReference>
<accession>A0AA34XNR8</accession>
<dbReference type="EMBL" id="CP017916">
    <property type="protein sequence ID" value="ARP38581.1"/>
    <property type="molecule type" value="Genomic_DNA"/>
</dbReference>
<dbReference type="AlphaFoldDB" id="A0AA34XNR8"/>
<dbReference type="PROSITE" id="PS51257">
    <property type="entry name" value="PROKAR_LIPOPROTEIN"/>
    <property type="match status" value="1"/>
</dbReference>